<sequence>MLVRISVRVVPAGQLRAGFKVINCACSSVLNHENPATSKNFPSLRWGYEEPCVVVHERLEPLERHLACKLLKSLYGLKQTPRVRYQTLSVYLISLGFHKLIKESCVFQRTTVEITCYIAMYVGDLLIIEPTPALVSELKSALNQRFSMTDLGEVKYLLGWSIQRDRKNRTIFIHQHKYATKVIDRFSKYIPYPIATPVERNAKISVNSKPSSASEKRAMKDIPYREAVGSVMYLTVGTRPDMAFYMREVSQFLANPGMEHWNAVTRGLKYFTGTKDYGLMLGSSLGITPENLADHLMAYSDSDYANCPDMRHSVREYVTTLAKGPIAWLSRKHHTAVLSTTEAEYIAIACKK</sequence>
<evidence type="ECO:0000259" key="1">
    <source>
        <dbReference type="Pfam" id="PF07727"/>
    </source>
</evidence>
<dbReference type="OrthoDB" id="164869at2759"/>
<protein>
    <submittedName>
        <fullName evidence="2">Transposable element</fullName>
    </submittedName>
</protein>
<keyword evidence="3" id="KW-1185">Reference proteome</keyword>
<proteinExistence type="predicted"/>
<dbReference type="PANTHER" id="PTHR11439">
    <property type="entry name" value="GAG-POL-RELATED RETROTRANSPOSON"/>
    <property type="match status" value="1"/>
</dbReference>
<gene>
    <name evidence="2" type="ORF">PHPALM_8707</name>
</gene>
<evidence type="ECO:0000313" key="3">
    <source>
        <dbReference type="Proteomes" id="UP000237271"/>
    </source>
</evidence>
<organism evidence="2 3">
    <name type="scientific">Phytophthora palmivora</name>
    <dbReference type="NCBI Taxonomy" id="4796"/>
    <lineage>
        <taxon>Eukaryota</taxon>
        <taxon>Sar</taxon>
        <taxon>Stramenopiles</taxon>
        <taxon>Oomycota</taxon>
        <taxon>Peronosporomycetes</taxon>
        <taxon>Peronosporales</taxon>
        <taxon>Peronosporaceae</taxon>
        <taxon>Phytophthora</taxon>
    </lineage>
</organism>
<accession>A0A2P4Y948</accession>
<reference evidence="2 3" key="1">
    <citation type="journal article" date="2017" name="Genome Biol. Evol.">
        <title>Phytophthora megakarya and P. palmivora, closely related causal agents of cacao black pod rot, underwent increases in genome sizes and gene numbers by different mechanisms.</title>
        <authorList>
            <person name="Ali S.S."/>
            <person name="Shao J."/>
            <person name="Lary D.J."/>
            <person name="Kronmiller B."/>
            <person name="Shen D."/>
            <person name="Strem M.D."/>
            <person name="Amoako-Attah I."/>
            <person name="Akrofi A.Y."/>
            <person name="Begoude B.A."/>
            <person name="Ten Hoopen G.M."/>
            <person name="Coulibaly K."/>
            <person name="Kebe B.I."/>
            <person name="Melnick R.L."/>
            <person name="Guiltinan M.J."/>
            <person name="Tyler B.M."/>
            <person name="Meinhardt L.W."/>
            <person name="Bailey B.A."/>
        </authorList>
    </citation>
    <scope>NUCLEOTIDE SEQUENCE [LARGE SCALE GENOMIC DNA]</scope>
    <source>
        <strain evidence="3">sbr112.9</strain>
    </source>
</reference>
<dbReference type="InterPro" id="IPR013103">
    <property type="entry name" value="RVT_2"/>
</dbReference>
<evidence type="ECO:0000313" key="2">
    <source>
        <dbReference type="EMBL" id="POM74344.1"/>
    </source>
</evidence>
<dbReference type="EMBL" id="NCKW01004883">
    <property type="protein sequence ID" value="POM74344.1"/>
    <property type="molecule type" value="Genomic_DNA"/>
</dbReference>
<name>A0A2P4Y948_9STRA</name>
<dbReference type="Proteomes" id="UP000237271">
    <property type="component" value="Unassembled WGS sequence"/>
</dbReference>
<dbReference type="CDD" id="cd09272">
    <property type="entry name" value="RNase_HI_RT_Ty1"/>
    <property type="match status" value="1"/>
</dbReference>
<comment type="caution">
    <text evidence="2">The sequence shown here is derived from an EMBL/GenBank/DDBJ whole genome shotgun (WGS) entry which is preliminary data.</text>
</comment>
<dbReference type="Pfam" id="PF07727">
    <property type="entry name" value="RVT_2"/>
    <property type="match status" value="1"/>
</dbReference>
<dbReference type="AlphaFoldDB" id="A0A2P4Y948"/>
<feature type="domain" description="Reverse transcriptase Ty1/copia-type" evidence="1">
    <location>
        <begin position="67"/>
        <end position="199"/>
    </location>
</feature>